<dbReference type="InterPro" id="IPR010127">
    <property type="entry name" value="Phasin_subfam-1"/>
</dbReference>
<accession>A0A2U2J474</accession>
<name>A0A2U2J474_9SPHN</name>
<feature type="domain" description="Phasin" evidence="1">
    <location>
        <begin position="83"/>
        <end position="181"/>
    </location>
</feature>
<comment type="caution">
    <text evidence="2">The sequence shown here is derived from an EMBL/GenBank/DDBJ whole genome shotgun (WGS) entry which is preliminary data.</text>
</comment>
<evidence type="ECO:0000313" key="2">
    <source>
        <dbReference type="EMBL" id="PWG03117.1"/>
    </source>
</evidence>
<organism evidence="2 3">
    <name type="scientific">Allosphingosinicella humi</name>
    <dbReference type="NCBI Taxonomy" id="2068657"/>
    <lineage>
        <taxon>Bacteria</taxon>
        <taxon>Pseudomonadati</taxon>
        <taxon>Pseudomonadota</taxon>
        <taxon>Alphaproteobacteria</taxon>
        <taxon>Sphingomonadales</taxon>
        <taxon>Sphingomonadaceae</taxon>
        <taxon>Allosphingosinicella</taxon>
    </lineage>
</organism>
<keyword evidence="3" id="KW-1185">Reference proteome</keyword>
<gene>
    <name evidence="2" type="ORF">DF286_09755</name>
</gene>
<dbReference type="Pfam" id="PF09361">
    <property type="entry name" value="Phasin_2"/>
    <property type="match status" value="1"/>
</dbReference>
<sequence length="194" mass="20927">MLHRTIFILQCGSDPLFVHCNIDPQCIERGIRTVTKETNAKTADAANKAAETGNAAADRFQAALGEANERTKVAVEKSTRLFEEATELTKGNVEAFVASSKIAAKGVETLGQEAAEYGRKSFEEASAALKSFAEVKSPTDFFKLQSDYARSAFDSLVTESSKLSEAVIKLAGEVAEPITNRYTVAAERVKTLAL</sequence>
<evidence type="ECO:0000313" key="3">
    <source>
        <dbReference type="Proteomes" id="UP000245916"/>
    </source>
</evidence>
<reference evidence="2 3" key="1">
    <citation type="submission" date="2018-05" db="EMBL/GenBank/DDBJ databases">
        <title>Genome of Sphingosinicella humi QZX222.</title>
        <authorList>
            <person name="Qiao Z."/>
            <person name="Wang G."/>
        </authorList>
    </citation>
    <scope>NUCLEOTIDE SEQUENCE [LARGE SCALE GENOMIC DNA]</scope>
    <source>
        <strain evidence="2 3">QZX222</strain>
    </source>
</reference>
<dbReference type="EMBL" id="QFFF01000001">
    <property type="protein sequence ID" value="PWG03117.1"/>
    <property type="molecule type" value="Genomic_DNA"/>
</dbReference>
<proteinExistence type="predicted"/>
<protein>
    <submittedName>
        <fullName evidence="2">Phasin</fullName>
    </submittedName>
</protein>
<dbReference type="Proteomes" id="UP000245916">
    <property type="component" value="Unassembled WGS sequence"/>
</dbReference>
<dbReference type="InterPro" id="IPR018968">
    <property type="entry name" value="Phasin"/>
</dbReference>
<dbReference type="NCBIfam" id="TIGR01841">
    <property type="entry name" value="phasin"/>
    <property type="match status" value="1"/>
</dbReference>
<dbReference type="AlphaFoldDB" id="A0A2U2J474"/>
<evidence type="ECO:0000259" key="1">
    <source>
        <dbReference type="Pfam" id="PF09361"/>
    </source>
</evidence>
<dbReference type="OrthoDB" id="8479795at2"/>